<dbReference type="InterPro" id="IPR028889">
    <property type="entry name" value="USP"/>
</dbReference>
<reference evidence="3" key="2">
    <citation type="journal article" date="2013" name="J. Biotechnol.">
        <title>Establishment and interpretation of the genome sequence of the phytopathogenic fungus Rhizoctonia solani AG1-IB isolate 7/3/14.</title>
        <authorList>
            <person name="Wibberg D.W."/>
            <person name="Jelonek L.J."/>
            <person name="Rupp O.R."/>
            <person name="Hennig M.H."/>
            <person name="Eikmeyer F.E."/>
            <person name="Goesmann A.G."/>
            <person name="Hartmann A.H."/>
            <person name="Borriss R.B."/>
            <person name="Grosch R.G."/>
            <person name="Puehler A.P."/>
            <person name="Schlueter A.S."/>
        </authorList>
    </citation>
    <scope>NUCLEOTIDE SEQUENCE [LARGE SCALE GENOMIC DNA]</scope>
    <source>
        <strain evidence="3">Isolate 7/3/14</strain>
    </source>
</reference>
<dbReference type="PROSITE" id="PS50235">
    <property type="entry name" value="USP_3"/>
    <property type="match status" value="1"/>
</dbReference>
<protein>
    <recommendedName>
        <fullName evidence="2">USP domain-containing protein</fullName>
    </recommendedName>
</protein>
<dbReference type="EMBL" id="CAOJ01005908">
    <property type="protein sequence ID" value="CCO30085.1"/>
    <property type="molecule type" value="Genomic_DNA"/>
</dbReference>
<dbReference type="PROSITE" id="PS00972">
    <property type="entry name" value="USP_1"/>
    <property type="match status" value="1"/>
</dbReference>
<dbReference type="InterPro" id="IPR018200">
    <property type="entry name" value="USP_CS"/>
</dbReference>
<dbReference type="GO" id="GO:0016579">
    <property type="term" value="P:protein deubiquitination"/>
    <property type="evidence" value="ECO:0007669"/>
    <property type="project" value="InterPro"/>
</dbReference>
<reference evidence="3" key="1">
    <citation type="submission" date="2012-10" db="EMBL/GenBank/DDBJ databases">
        <authorList>
            <person name="Jelonek L."/>
        </authorList>
    </citation>
    <scope>NUCLEOTIDE SEQUENCE</scope>
    <source>
        <strain evidence="3">Isolate 7/3/14</strain>
    </source>
</reference>
<dbReference type="HOGENOM" id="CLU_1769363_0_0_1"/>
<organism evidence="3">
    <name type="scientific">Thanatephorus cucumeris (strain AG1-IB / isolate 7/3/14)</name>
    <name type="common">Lettuce bottom rot fungus</name>
    <name type="synonym">Rhizoctonia solani</name>
    <dbReference type="NCBI Taxonomy" id="1108050"/>
    <lineage>
        <taxon>Eukaryota</taxon>
        <taxon>Fungi</taxon>
        <taxon>Dikarya</taxon>
        <taxon>Basidiomycota</taxon>
        <taxon>Agaricomycotina</taxon>
        <taxon>Agaricomycetes</taxon>
        <taxon>Cantharellales</taxon>
        <taxon>Ceratobasidiaceae</taxon>
        <taxon>Rhizoctonia</taxon>
        <taxon>Rhizoctonia solani AG-1</taxon>
    </lineage>
</organism>
<gene>
    <name evidence="3" type="ORF">BN14_04109</name>
</gene>
<dbReference type="GO" id="GO:0004843">
    <property type="term" value="F:cysteine-type deubiquitinase activity"/>
    <property type="evidence" value="ECO:0007669"/>
    <property type="project" value="InterPro"/>
</dbReference>
<dbReference type="Pfam" id="PF00443">
    <property type="entry name" value="UCH"/>
    <property type="match status" value="1"/>
</dbReference>
<sequence>MSLLKWPWLNTQTPSATPKPVPPPPETPPPSPPPDDPALATARWDHKRFGMENFGNTCYANSVLQALYFCDPFRQLVCDAPDRSYPATPEAIAAAQAAVAQLHPPATPKPKPAHVRRPSAADMTTPAHAGFALPSLTRRLAPQPRRR</sequence>
<dbReference type="InterPro" id="IPR038765">
    <property type="entry name" value="Papain-like_cys_pep_sf"/>
</dbReference>
<evidence type="ECO:0000313" key="3">
    <source>
        <dbReference type="EMBL" id="CCO30085.1"/>
    </source>
</evidence>
<name>M5BUB8_THACB</name>
<dbReference type="InterPro" id="IPR001394">
    <property type="entry name" value="Peptidase_C19_UCH"/>
</dbReference>
<evidence type="ECO:0000256" key="1">
    <source>
        <dbReference type="SAM" id="MobiDB-lite"/>
    </source>
</evidence>
<dbReference type="Proteomes" id="UP000012065">
    <property type="component" value="Unassembled WGS sequence"/>
</dbReference>
<proteinExistence type="predicted"/>
<dbReference type="SUPFAM" id="SSF54001">
    <property type="entry name" value="Cysteine proteinases"/>
    <property type="match status" value="1"/>
</dbReference>
<feature type="region of interest" description="Disordered" evidence="1">
    <location>
        <begin position="1"/>
        <end position="40"/>
    </location>
</feature>
<accession>M5BUB8</accession>
<dbReference type="Gene3D" id="3.90.70.10">
    <property type="entry name" value="Cysteine proteinases"/>
    <property type="match status" value="1"/>
</dbReference>
<feature type="domain" description="USP" evidence="2">
    <location>
        <begin position="49"/>
        <end position="147"/>
    </location>
</feature>
<feature type="compositionally biased region" description="Pro residues" evidence="1">
    <location>
        <begin position="17"/>
        <end position="36"/>
    </location>
</feature>
<dbReference type="AlphaFoldDB" id="M5BUB8"/>
<comment type="caution">
    <text evidence="3">The sequence shown here is derived from an EMBL/GenBank/DDBJ whole genome shotgun (WGS) entry which is preliminary data.</text>
</comment>
<feature type="region of interest" description="Disordered" evidence="1">
    <location>
        <begin position="103"/>
        <end position="147"/>
    </location>
</feature>
<evidence type="ECO:0000259" key="2">
    <source>
        <dbReference type="PROSITE" id="PS50235"/>
    </source>
</evidence>